<feature type="domain" description="Globin-sensor" evidence="1">
    <location>
        <begin position="2"/>
        <end position="52"/>
    </location>
</feature>
<dbReference type="Proteomes" id="UP000054477">
    <property type="component" value="Unassembled WGS sequence"/>
</dbReference>
<proteinExistence type="predicted"/>
<dbReference type="GO" id="GO:0020037">
    <property type="term" value="F:heme binding"/>
    <property type="evidence" value="ECO:0007669"/>
    <property type="project" value="InterPro"/>
</dbReference>
<dbReference type="PANTHER" id="PTHR42071:SF1">
    <property type="entry name" value="GLOBIN-SENSOR DOMAIN-CONTAINING PROTEIN"/>
    <property type="match status" value="1"/>
</dbReference>
<keyword evidence="3" id="KW-1185">Reference proteome</keyword>
<dbReference type="AlphaFoldDB" id="A0A0C9XFG1"/>
<gene>
    <name evidence="2" type="ORF">K443DRAFT_284937</name>
</gene>
<dbReference type="InterPro" id="IPR044398">
    <property type="entry name" value="Globin-sensor_dom"/>
</dbReference>
<dbReference type="EMBL" id="KN838723">
    <property type="protein sequence ID" value="KIJ96401.1"/>
    <property type="molecule type" value="Genomic_DNA"/>
</dbReference>
<dbReference type="GO" id="GO:0019825">
    <property type="term" value="F:oxygen binding"/>
    <property type="evidence" value="ECO:0007669"/>
    <property type="project" value="InterPro"/>
</dbReference>
<name>A0A0C9XFG1_9AGAR</name>
<evidence type="ECO:0000259" key="1">
    <source>
        <dbReference type="Pfam" id="PF11563"/>
    </source>
</evidence>
<dbReference type="Gene3D" id="1.10.490.10">
    <property type="entry name" value="Globins"/>
    <property type="match status" value="1"/>
</dbReference>
<evidence type="ECO:0000313" key="2">
    <source>
        <dbReference type="EMBL" id="KIJ96401.1"/>
    </source>
</evidence>
<dbReference type="InterPro" id="IPR012292">
    <property type="entry name" value="Globin/Proto"/>
</dbReference>
<dbReference type="Pfam" id="PF11563">
    <property type="entry name" value="Protoglobin"/>
    <property type="match status" value="1"/>
</dbReference>
<reference evidence="3" key="2">
    <citation type="submission" date="2015-01" db="EMBL/GenBank/DDBJ databases">
        <title>Evolutionary Origins and Diversification of the Mycorrhizal Mutualists.</title>
        <authorList>
            <consortium name="DOE Joint Genome Institute"/>
            <consortium name="Mycorrhizal Genomics Consortium"/>
            <person name="Kohler A."/>
            <person name="Kuo A."/>
            <person name="Nagy L.G."/>
            <person name="Floudas D."/>
            <person name="Copeland A."/>
            <person name="Barry K.W."/>
            <person name="Cichocki N."/>
            <person name="Veneault-Fourrey C."/>
            <person name="LaButti K."/>
            <person name="Lindquist E.A."/>
            <person name="Lipzen A."/>
            <person name="Lundell T."/>
            <person name="Morin E."/>
            <person name="Murat C."/>
            <person name="Riley R."/>
            <person name="Ohm R."/>
            <person name="Sun H."/>
            <person name="Tunlid A."/>
            <person name="Henrissat B."/>
            <person name="Grigoriev I.V."/>
            <person name="Hibbett D.S."/>
            <person name="Martin F."/>
        </authorList>
    </citation>
    <scope>NUCLEOTIDE SEQUENCE [LARGE SCALE GENOMIC DNA]</scope>
    <source>
        <strain evidence="3">LaAM-08-1</strain>
    </source>
</reference>
<evidence type="ECO:0000313" key="3">
    <source>
        <dbReference type="Proteomes" id="UP000054477"/>
    </source>
</evidence>
<protein>
    <recommendedName>
        <fullName evidence="1">Globin-sensor domain-containing protein</fullName>
    </recommendedName>
</protein>
<organism evidence="2 3">
    <name type="scientific">Laccaria amethystina LaAM-08-1</name>
    <dbReference type="NCBI Taxonomy" id="1095629"/>
    <lineage>
        <taxon>Eukaryota</taxon>
        <taxon>Fungi</taxon>
        <taxon>Dikarya</taxon>
        <taxon>Basidiomycota</taxon>
        <taxon>Agaricomycotina</taxon>
        <taxon>Agaricomycetes</taxon>
        <taxon>Agaricomycetidae</taxon>
        <taxon>Agaricales</taxon>
        <taxon>Agaricineae</taxon>
        <taxon>Hydnangiaceae</taxon>
        <taxon>Laccaria</taxon>
    </lineage>
</organism>
<sequence>MQDFIDLSSDDAAALHSSLDVVAPLVPAVVDAAYEKLLPFDITAKSFVPHQTGYTRNLLGTHT</sequence>
<accession>A0A0C9XFG1</accession>
<reference evidence="2 3" key="1">
    <citation type="submission" date="2014-04" db="EMBL/GenBank/DDBJ databases">
        <authorList>
            <consortium name="DOE Joint Genome Institute"/>
            <person name="Kuo A."/>
            <person name="Kohler A."/>
            <person name="Nagy L.G."/>
            <person name="Floudas D."/>
            <person name="Copeland A."/>
            <person name="Barry K.W."/>
            <person name="Cichocki N."/>
            <person name="Veneault-Fourrey C."/>
            <person name="LaButti K."/>
            <person name="Lindquist E.A."/>
            <person name="Lipzen A."/>
            <person name="Lundell T."/>
            <person name="Morin E."/>
            <person name="Murat C."/>
            <person name="Sun H."/>
            <person name="Tunlid A."/>
            <person name="Henrissat B."/>
            <person name="Grigoriev I.V."/>
            <person name="Hibbett D.S."/>
            <person name="Martin F."/>
            <person name="Nordberg H.P."/>
            <person name="Cantor M.N."/>
            <person name="Hua S.X."/>
        </authorList>
    </citation>
    <scope>NUCLEOTIDE SEQUENCE [LARGE SCALE GENOMIC DNA]</scope>
    <source>
        <strain evidence="2 3">LaAM-08-1</strain>
    </source>
</reference>
<dbReference type="HOGENOM" id="CLU_2886139_0_0_1"/>
<dbReference type="PANTHER" id="PTHR42071">
    <property type="entry name" value="PROTOGLOBIN DOMAIN-CONTAINING PROTEIN"/>
    <property type="match status" value="1"/>
</dbReference>